<dbReference type="InterPro" id="IPR050728">
    <property type="entry name" value="Zinc_Metalloprotease_M4"/>
</dbReference>
<evidence type="ECO:0000313" key="3">
    <source>
        <dbReference type="Proteomes" id="UP000054526"/>
    </source>
</evidence>
<evidence type="ECO:0000313" key="2">
    <source>
        <dbReference type="EMBL" id="KIL36163.1"/>
    </source>
</evidence>
<evidence type="ECO:0000256" key="1">
    <source>
        <dbReference type="SAM" id="SignalP"/>
    </source>
</evidence>
<name>A0ABR5A557_9BACL</name>
<protein>
    <submittedName>
        <fullName evidence="2">Uncharacterized protein</fullName>
    </submittedName>
</protein>
<dbReference type="PANTHER" id="PTHR33794:SF1">
    <property type="entry name" value="BACILLOLYSIN"/>
    <property type="match status" value="1"/>
</dbReference>
<comment type="caution">
    <text evidence="2">The sequence shown here is derived from an EMBL/GenBank/DDBJ whole genome shotgun (WGS) entry which is preliminary data.</text>
</comment>
<organism evidence="2 3">
    <name type="scientific">Cohnella kolymensis</name>
    <dbReference type="NCBI Taxonomy" id="1590652"/>
    <lineage>
        <taxon>Bacteria</taxon>
        <taxon>Bacillati</taxon>
        <taxon>Bacillota</taxon>
        <taxon>Bacilli</taxon>
        <taxon>Bacillales</taxon>
        <taxon>Paenibacillaceae</taxon>
        <taxon>Cohnella</taxon>
    </lineage>
</organism>
<dbReference type="RefSeq" id="WP_041062132.1">
    <property type="nucleotide sequence ID" value="NZ_JXAL01000014.1"/>
</dbReference>
<feature type="chain" id="PRO_5045555878" evidence="1">
    <location>
        <begin position="25"/>
        <end position="218"/>
    </location>
</feature>
<accession>A0ABR5A557</accession>
<keyword evidence="1" id="KW-0732">Signal</keyword>
<dbReference type="Proteomes" id="UP000054526">
    <property type="component" value="Unassembled WGS sequence"/>
</dbReference>
<gene>
    <name evidence="2" type="ORF">SD71_09410</name>
</gene>
<proteinExistence type="predicted"/>
<dbReference type="EMBL" id="JXAL01000014">
    <property type="protein sequence ID" value="KIL36163.1"/>
    <property type="molecule type" value="Genomic_DNA"/>
</dbReference>
<keyword evidence="3" id="KW-1185">Reference proteome</keyword>
<feature type="signal peptide" evidence="1">
    <location>
        <begin position="1"/>
        <end position="24"/>
    </location>
</feature>
<dbReference type="PANTHER" id="PTHR33794">
    <property type="entry name" value="BACILLOLYSIN"/>
    <property type="match status" value="1"/>
</dbReference>
<sequence length="218" mass="24222">MIRTIALSVIFVTLLMIAPQVSHAAPDGAREILLTGNLTKPSGHSPQWICYEFLTKIKRHYGIQDPQQDLKVVSIRNTSPDRIRILMQQLLFETPVWGASLSLDMDTNGVIHRVEGTFYPGLEKKLFHLPMHPAISAQKAVSIAKSSLGADNTYAAGRDHTALYYLPARPGCPLVYAVSFSVRAPRTETLTVFVHSLTKRAIAHISESSHLNRSQRLN</sequence>
<reference evidence="2 3" key="1">
    <citation type="submission" date="2014-12" db="EMBL/GenBank/DDBJ databases">
        <title>Draft genome sequence of Cohnella kolymensis strain B-2846.</title>
        <authorList>
            <person name="Karlyshev A.V."/>
            <person name="Kudryashova E.B."/>
        </authorList>
    </citation>
    <scope>NUCLEOTIDE SEQUENCE [LARGE SCALE GENOMIC DNA]</scope>
    <source>
        <strain evidence="2 3">VKM B-2846</strain>
    </source>
</reference>